<dbReference type="Pfam" id="PF00753">
    <property type="entry name" value="Lactamase_B"/>
    <property type="match status" value="1"/>
</dbReference>
<dbReference type="SUPFAM" id="SSF56281">
    <property type="entry name" value="Metallo-hydrolase/oxidoreductase"/>
    <property type="match status" value="1"/>
</dbReference>
<dbReference type="InterPro" id="IPR052195">
    <property type="entry name" value="Bact_Alkyl/Aryl-Sulfatase"/>
</dbReference>
<dbReference type="SUPFAM" id="SSF55718">
    <property type="entry name" value="SCP-like"/>
    <property type="match status" value="1"/>
</dbReference>
<evidence type="ECO:0000313" key="2">
    <source>
        <dbReference type="EnsemblMetazoa" id="CLYHEMP005724.1"/>
    </source>
</evidence>
<dbReference type="Gene3D" id="1.25.40.880">
    <property type="entry name" value="Alkyl sulfatase, dimerisation domain"/>
    <property type="match status" value="1"/>
</dbReference>
<dbReference type="InterPro" id="IPR029228">
    <property type="entry name" value="Alkyl_sulf_dimr"/>
</dbReference>
<protein>
    <recommendedName>
        <fullName evidence="1">Metallo-beta-lactamase domain-containing protein</fullName>
    </recommendedName>
</protein>
<dbReference type="Pfam" id="PF14863">
    <property type="entry name" value="Alkyl_sulf_dimr"/>
    <property type="match status" value="1"/>
</dbReference>
<dbReference type="Proteomes" id="UP000594262">
    <property type="component" value="Unplaced"/>
</dbReference>
<dbReference type="GO" id="GO:0018909">
    <property type="term" value="P:dodecyl sulfate metabolic process"/>
    <property type="evidence" value="ECO:0007669"/>
    <property type="project" value="InterPro"/>
</dbReference>
<organism evidence="2 3">
    <name type="scientific">Clytia hemisphaerica</name>
    <dbReference type="NCBI Taxonomy" id="252671"/>
    <lineage>
        <taxon>Eukaryota</taxon>
        <taxon>Metazoa</taxon>
        <taxon>Cnidaria</taxon>
        <taxon>Hydrozoa</taxon>
        <taxon>Hydroidolina</taxon>
        <taxon>Leptothecata</taxon>
        <taxon>Obeliida</taxon>
        <taxon>Clytiidae</taxon>
        <taxon>Clytia</taxon>
    </lineage>
</organism>
<dbReference type="GeneID" id="136799063"/>
<sequence>MLHRISTPILVAILLYHGYQYYQDQNLRKSVQNYASMRNKEQPKTDHSAKMITPGVHKVNEEIYVAVGYALGNSIMLIGDDGVVIIDTTESLAKGKIIAEAFRNITDKPVKGVIYTHNHLDHVVGTESFLNVLNGSKDVEIWAHHTFLDIYFQSTARVGKAHAVRAFHQFGVFLDDDFISGGIGVRLTIDKNLNFVFQPPNRVLRQSRQTIQIAGMSLDLIHVPGETDDTICVYWPKHEALLGTDNLYEAFPNLYAIRGTPFRSLKQWYESLDTMRALEPEYFVMSHHMPLIGKKLVANQMRIYRDAVQLVHDQTVRYINQNLHPDDIASRIKLPKHVQGNAYLQEIYGTVKWSSKGLFAGYMGWFSGDITELDPLLPMERAERIVKLAGGLDNIAKEASKALEDNDPQWALFLADSAHKVFPNDQKVKEVKSKALIDMSNRQTSHNGYNYYRTVSLTTLGKATVKSSDKSKKAIINSCSIPQLFHLLSLRFKAEDESCATMDKMVKFIFPDVKQEIRFHVRNGVVDLSGLQFREEDDLKVTVDSIVWRALMTGEWKTSILAEPSIFDLKELMGCFERD</sequence>
<dbReference type="PANTHER" id="PTHR43223">
    <property type="entry name" value="ALKYL/ARYL-SULFATASE"/>
    <property type="match status" value="1"/>
</dbReference>
<dbReference type="InterPro" id="IPR038536">
    <property type="entry name" value="Alkyl/aryl-sulf_dimr_sf"/>
</dbReference>
<reference evidence="2" key="1">
    <citation type="submission" date="2021-01" db="UniProtKB">
        <authorList>
            <consortium name="EnsemblMetazoa"/>
        </authorList>
    </citation>
    <scope>IDENTIFICATION</scope>
</reference>
<dbReference type="InterPro" id="IPR044097">
    <property type="entry name" value="Bds1/SdsA1_MBL-fold"/>
</dbReference>
<evidence type="ECO:0000313" key="3">
    <source>
        <dbReference type="Proteomes" id="UP000594262"/>
    </source>
</evidence>
<dbReference type="Gene3D" id="3.60.15.30">
    <property type="entry name" value="Metallo-beta-lactamase domain"/>
    <property type="match status" value="1"/>
</dbReference>
<dbReference type="OrthoDB" id="449487at2759"/>
<keyword evidence="3" id="KW-1185">Reference proteome</keyword>
<dbReference type="InterPro" id="IPR036527">
    <property type="entry name" value="SCP2_sterol-bd_dom_sf"/>
</dbReference>
<dbReference type="CDD" id="cd07710">
    <property type="entry name" value="arylsulfatase_Sdsa1-like_MBL-fold"/>
    <property type="match status" value="1"/>
</dbReference>
<evidence type="ECO:0000259" key="1">
    <source>
        <dbReference type="SMART" id="SM00849"/>
    </source>
</evidence>
<dbReference type="Gene3D" id="3.30.1050.10">
    <property type="entry name" value="SCP2 sterol-binding domain"/>
    <property type="match status" value="1"/>
</dbReference>
<dbReference type="PANTHER" id="PTHR43223:SF2">
    <property type="entry name" value="METALLO-BETA-LACTAMASE DOMAIN-CONTAINING PROTEIN"/>
    <property type="match status" value="1"/>
</dbReference>
<dbReference type="InterPro" id="IPR001279">
    <property type="entry name" value="Metallo-B-lactamas"/>
</dbReference>
<accession>A0A7M5UTV1</accession>
<dbReference type="InterPro" id="IPR036866">
    <property type="entry name" value="RibonucZ/Hydroxyglut_hydro"/>
</dbReference>
<dbReference type="RefSeq" id="XP_066911842.1">
    <property type="nucleotide sequence ID" value="XM_067055741.1"/>
</dbReference>
<name>A0A7M5UTV1_9CNID</name>
<dbReference type="SMART" id="SM00849">
    <property type="entry name" value="Lactamase_B"/>
    <property type="match status" value="1"/>
</dbReference>
<dbReference type="EnsemblMetazoa" id="CLYHEMT005724.1">
    <property type="protein sequence ID" value="CLYHEMP005724.1"/>
    <property type="gene ID" value="CLYHEMG005724"/>
</dbReference>
<proteinExistence type="predicted"/>
<dbReference type="AlphaFoldDB" id="A0A7M5UTV1"/>
<dbReference type="GO" id="GO:0046983">
    <property type="term" value="F:protein dimerization activity"/>
    <property type="evidence" value="ECO:0007669"/>
    <property type="project" value="InterPro"/>
</dbReference>
<dbReference type="GO" id="GO:0018741">
    <property type="term" value="F:linear primary-alkylsulfatase activity"/>
    <property type="evidence" value="ECO:0007669"/>
    <property type="project" value="InterPro"/>
</dbReference>
<feature type="domain" description="Metallo-beta-lactamase" evidence="1">
    <location>
        <begin position="72"/>
        <end position="287"/>
    </location>
</feature>